<keyword evidence="2 5" id="KW-0808">Transferase</keyword>
<evidence type="ECO:0000256" key="2">
    <source>
        <dbReference type="ARBA" id="ARBA00022679"/>
    </source>
</evidence>
<dbReference type="GO" id="GO:0008757">
    <property type="term" value="F:S-adenosylmethionine-dependent methyltransferase activity"/>
    <property type="evidence" value="ECO:0007669"/>
    <property type="project" value="TreeGrafter"/>
</dbReference>
<evidence type="ECO:0000313" key="5">
    <source>
        <dbReference type="EMBL" id="KZT66129.1"/>
    </source>
</evidence>
<evidence type="ECO:0000256" key="3">
    <source>
        <dbReference type="ARBA" id="ARBA00022691"/>
    </source>
</evidence>
<dbReference type="InterPro" id="IPR029063">
    <property type="entry name" value="SAM-dependent_MTases_sf"/>
</dbReference>
<dbReference type="OrthoDB" id="10251242at2759"/>
<dbReference type="GO" id="GO:0032259">
    <property type="term" value="P:methylation"/>
    <property type="evidence" value="ECO:0007669"/>
    <property type="project" value="UniProtKB-KW"/>
</dbReference>
<evidence type="ECO:0000313" key="6">
    <source>
        <dbReference type="Proteomes" id="UP000076727"/>
    </source>
</evidence>
<dbReference type="AlphaFoldDB" id="A0A165MU76"/>
<dbReference type="CDD" id="cd02440">
    <property type="entry name" value="AdoMet_MTases"/>
    <property type="match status" value="1"/>
</dbReference>
<dbReference type="GO" id="GO:0008171">
    <property type="term" value="F:O-methyltransferase activity"/>
    <property type="evidence" value="ECO:0007669"/>
    <property type="project" value="InterPro"/>
</dbReference>
<keyword evidence="6" id="KW-1185">Reference proteome</keyword>
<dbReference type="PANTHER" id="PTHR10509:SF14">
    <property type="entry name" value="CAFFEOYL-COA O-METHYLTRANSFERASE 3-RELATED"/>
    <property type="match status" value="1"/>
</dbReference>
<protein>
    <submittedName>
        <fullName evidence="5">S-adenosyl-L-methionine-dependent methyltransferase</fullName>
    </submittedName>
</protein>
<reference evidence="5 6" key="1">
    <citation type="journal article" date="2016" name="Mol. Biol. Evol.">
        <title>Comparative Genomics of Early-Diverging Mushroom-Forming Fungi Provides Insights into the Origins of Lignocellulose Decay Capabilities.</title>
        <authorList>
            <person name="Nagy L.G."/>
            <person name="Riley R."/>
            <person name="Tritt A."/>
            <person name="Adam C."/>
            <person name="Daum C."/>
            <person name="Floudas D."/>
            <person name="Sun H."/>
            <person name="Yadav J.S."/>
            <person name="Pangilinan J."/>
            <person name="Larsson K.H."/>
            <person name="Matsuura K."/>
            <person name="Barry K."/>
            <person name="Labutti K."/>
            <person name="Kuo R."/>
            <person name="Ohm R.A."/>
            <person name="Bhattacharya S.S."/>
            <person name="Shirouzu T."/>
            <person name="Yoshinaga Y."/>
            <person name="Martin F.M."/>
            <person name="Grigoriev I.V."/>
            <person name="Hibbett D.S."/>
        </authorList>
    </citation>
    <scope>NUCLEOTIDE SEQUENCE [LARGE SCALE GENOMIC DNA]</scope>
    <source>
        <strain evidence="5 6">L-15889</strain>
    </source>
</reference>
<proteinExistence type="inferred from homology"/>
<dbReference type="PROSITE" id="PS51682">
    <property type="entry name" value="SAM_OMT_I"/>
    <property type="match status" value="1"/>
</dbReference>
<dbReference type="Pfam" id="PF01596">
    <property type="entry name" value="Methyltransf_3"/>
    <property type="match status" value="1"/>
</dbReference>
<dbReference type="InterPro" id="IPR002935">
    <property type="entry name" value="SAM_O-MeTrfase"/>
</dbReference>
<keyword evidence="3" id="KW-0949">S-adenosyl-L-methionine</keyword>
<dbReference type="Proteomes" id="UP000076727">
    <property type="component" value="Unassembled WGS sequence"/>
</dbReference>
<dbReference type="Gene3D" id="3.40.50.150">
    <property type="entry name" value="Vaccinia Virus protein VP39"/>
    <property type="match status" value="1"/>
</dbReference>
<dbReference type="STRING" id="1314783.A0A165MU76"/>
<evidence type="ECO:0000256" key="4">
    <source>
        <dbReference type="ARBA" id="ARBA00023453"/>
    </source>
</evidence>
<sequence length="235" mass="25740">MAPPPDSASQRSSSFLPNEASLQSARYHNSFLLDPDEALETAREYSAEKGLPPQSVSPEVGKLLHLLVRSVGAKRVLEIGTLGGYSAIWMGRALPEDGEVITCERNEHHAQVARENIAKAGLEKVVTIMLGSALENLAKLQPGDEPFDFVFIDADKENNLNYLLEAKRLARKGAAIVVDNTVQEGRIADLSIANPRYEGVRKLLAHIKDDPELSATTIATVGDRHWDGFTYILKL</sequence>
<dbReference type="PANTHER" id="PTHR10509">
    <property type="entry name" value="O-METHYLTRANSFERASE-RELATED"/>
    <property type="match status" value="1"/>
</dbReference>
<evidence type="ECO:0000256" key="1">
    <source>
        <dbReference type="ARBA" id="ARBA00022603"/>
    </source>
</evidence>
<gene>
    <name evidence="5" type="ORF">DAEQUDRAFT_746695</name>
</gene>
<dbReference type="EMBL" id="KV429094">
    <property type="protein sequence ID" value="KZT66129.1"/>
    <property type="molecule type" value="Genomic_DNA"/>
</dbReference>
<comment type="similarity">
    <text evidence="4">Belongs to the class I-like SAM-binding methyltransferase superfamily. Cation-dependent O-methyltransferase family.</text>
</comment>
<keyword evidence="1 5" id="KW-0489">Methyltransferase</keyword>
<organism evidence="5 6">
    <name type="scientific">Daedalea quercina L-15889</name>
    <dbReference type="NCBI Taxonomy" id="1314783"/>
    <lineage>
        <taxon>Eukaryota</taxon>
        <taxon>Fungi</taxon>
        <taxon>Dikarya</taxon>
        <taxon>Basidiomycota</taxon>
        <taxon>Agaricomycotina</taxon>
        <taxon>Agaricomycetes</taxon>
        <taxon>Polyporales</taxon>
        <taxon>Fomitopsis</taxon>
    </lineage>
</organism>
<dbReference type="SUPFAM" id="SSF53335">
    <property type="entry name" value="S-adenosyl-L-methionine-dependent methyltransferases"/>
    <property type="match status" value="1"/>
</dbReference>
<dbReference type="InterPro" id="IPR050362">
    <property type="entry name" value="Cation-dep_OMT"/>
</dbReference>
<name>A0A165MU76_9APHY</name>
<accession>A0A165MU76</accession>